<name>A0AB34CIC1_9GAMM</name>
<dbReference type="PANTHER" id="PTHR33420">
    <property type="entry name" value="FIMBRIAL SUBUNIT ELFA-RELATED"/>
    <property type="match status" value="1"/>
</dbReference>
<dbReference type="InterPro" id="IPR000259">
    <property type="entry name" value="Adhesion_dom_fimbrial"/>
</dbReference>
<evidence type="ECO:0000256" key="3">
    <source>
        <dbReference type="ARBA" id="ARBA00022729"/>
    </source>
</evidence>
<dbReference type="GO" id="GO:0009289">
    <property type="term" value="C:pilus"/>
    <property type="evidence" value="ECO:0007669"/>
    <property type="project" value="UniProtKB-SubCell"/>
</dbReference>
<evidence type="ECO:0000256" key="4">
    <source>
        <dbReference type="ARBA" id="ARBA00023263"/>
    </source>
</evidence>
<sequence length="184" mass="18735">MNFNLKAIVTAMGLGLVLSASMAQAATTTVVGGTIKFEGDVVNAACAVDANSTKQTVQMGQVRVADLKKDTEASTRIPFTIGLENCDTTVSTTAATYFTGTAASGYTNALQAGEGTDAASGVGIRMYDQASKVVTLNTPATTTTAQTLVDGSNTLSFNAVYVGVADTITAGNGDATATFNMVYN</sequence>
<dbReference type="AlphaFoldDB" id="A0AB34CIC1"/>
<comment type="subcellular location">
    <subcellularLocation>
        <location evidence="1">Fimbrium</location>
    </subcellularLocation>
</comment>
<reference evidence="7 8" key="1">
    <citation type="submission" date="2019-09" db="EMBL/GenBank/DDBJ databases">
        <title>Genomic diversity of phyloplane-associated Pantoea species in Pakistan cotton crop.</title>
        <authorList>
            <person name="Tufail M.R."/>
            <person name="Cook D.R."/>
        </authorList>
    </citation>
    <scope>NUCLEOTIDE SEQUENCE [LARGE SCALE GENOMIC DNA]</scope>
    <source>
        <strain evidence="7 8">B_8</strain>
    </source>
</reference>
<comment type="similarity">
    <text evidence="2">Belongs to the fimbrial protein family.</text>
</comment>
<dbReference type="SUPFAM" id="SSF49401">
    <property type="entry name" value="Bacterial adhesins"/>
    <property type="match status" value="1"/>
</dbReference>
<dbReference type="RefSeq" id="WP_150014132.1">
    <property type="nucleotide sequence ID" value="NZ_VWVM01000009.1"/>
</dbReference>
<dbReference type="InterPro" id="IPR008966">
    <property type="entry name" value="Adhesion_dom_sf"/>
</dbReference>
<accession>A0AB34CIC1</accession>
<dbReference type="GO" id="GO:0043709">
    <property type="term" value="P:cell adhesion involved in single-species biofilm formation"/>
    <property type="evidence" value="ECO:0007669"/>
    <property type="project" value="TreeGrafter"/>
</dbReference>
<organism evidence="7 8">
    <name type="scientific">Candidatus Pantoea gossypiicola</name>
    <dbReference type="NCBI Taxonomy" id="2608008"/>
    <lineage>
        <taxon>Bacteria</taxon>
        <taxon>Pseudomonadati</taxon>
        <taxon>Pseudomonadota</taxon>
        <taxon>Gammaproteobacteria</taxon>
        <taxon>Enterobacterales</taxon>
        <taxon>Erwiniaceae</taxon>
        <taxon>Pantoea</taxon>
    </lineage>
</organism>
<dbReference type="PANTHER" id="PTHR33420:SF12">
    <property type="entry name" value="FIMBRIN-LIKE PROTEIN FIMI-RELATED"/>
    <property type="match status" value="1"/>
</dbReference>
<dbReference type="InterPro" id="IPR050263">
    <property type="entry name" value="Bact_Fimbrial_Adh_Pro"/>
</dbReference>
<gene>
    <name evidence="7" type="ORF">F3I20_13690</name>
</gene>
<keyword evidence="4" id="KW-0281">Fimbrium</keyword>
<dbReference type="Pfam" id="PF00419">
    <property type="entry name" value="Fimbrial"/>
    <property type="match status" value="1"/>
</dbReference>
<evidence type="ECO:0000256" key="1">
    <source>
        <dbReference type="ARBA" id="ARBA00004561"/>
    </source>
</evidence>
<dbReference type="Gene3D" id="2.60.40.1090">
    <property type="entry name" value="Fimbrial-type adhesion domain"/>
    <property type="match status" value="1"/>
</dbReference>
<keyword evidence="3 5" id="KW-0732">Signal</keyword>
<keyword evidence="8" id="KW-1185">Reference proteome</keyword>
<feature type="domain" description="Fimbrial-type adhesion" evidence="6">
    <location>
        <begin position="35"/>
        <end position="183"/>
    </location>
</feature>
<dbReference type="InterPro" id="IPR036937">
    <property type="entry name" value="Adhesion_dom_fimbrial_sf"/>
</dbReference>
<protein>
    <submittedName>
        <fullName evidence="7">Fimbrial protein</fullName>
    </submittedName>
</protein>
<dbReference type="Proteomes" id="UP000324255">
    <property type="component" value="Unassembled WGS sequence"/>
</dbReference>
<comment type="caution">
    <text evidence="7">The sequence shown here is derived from an EMBL/GenBank/DDBJ whole genome shotgun (WGS) entry which is preliminary data.</text>
</comment>
<dbReference type="EMBL" id="VWVM01000009">
    <property type="protein sequence ID" value="KAA6123682.1"/>
    <property type="molecule type" value="Genomic_DNA"/>
</dbReference>
<evidence type="ECO:0000256" key="5">
    <source>
        <dbReference type="SAM" id="SignalP"/>
    </source>
</evidence>
<evidence type="ECO:0000313" key="8">
    <source>
        <dbReference type="Proteomes" id="UP000324255"/>
    </source>
</evidence>
<feature type="signal peptide" evidence="5">
    <location>
        <begin position="1"/>
        <end position="25"/>
    </location>
</feature>
<feature type="chain" id="PRO_5044268776" evidence="5">
    <location>
        <begin position="26"/>
        <end position="184"/>
    </location>
</feature>
<proteinExistence type="inferred from homology"/>
<evidence type="ECO:0000256" key="2">
    <source>
        <dbReference type="ARBA" id="ARBA00006671"/>
    </source>
</evidence>
<evidence type="ECO:0000313" key="7">
    <source>
        <dbReference type="EMBL" id="KAA6123682.1"/>
    </source>
</evidence>
<evidence type="ECO:0000259" key="6">
    <source>
        <dbReference type="Pfam" id="PF00419"/>
    </source>
</evidence>